<name>A0AA85JLM7_TRIRE</name>
<evidence type="ECO:0000313" key="1">
    <source>
        <dbReference type="Proteomes" id="UP000050795"/>
    </source>
</evidence>
<proteinExistence type="predicted"/>
<evidence type="ECO:0000313" key="2">
    <source>
        <dbReference type="WBParaSite" id="TREG1_27830.1"/>
    </source>
</evidence>
<reference evidence="2" key="2">
    <citation type="submission" date="2023-11" db="UniProtKB">
        <authorList>
            <consortium name="WormBaseParasite"/>
        </authorList>
    </citation>
    <scope>IDENTIFICATION</scope>
</reference>
<dbReference type="AlphaFoldDB" id="A0AA85JLM7"/>
<sequence>MEKNNNSYITLVISRPQMLQTSCNNCINYNLCNSNLFSESNETNPLREKLNSFVCSYFPNLCKFTR</sequence>
<dbReference type="WBParaSite" id="TREG1_27830.1">
    <property type="protein sequence ID" value="TREG1_27830.1"/>
    <property type="gene ID" value="TREG1_27830"/>
</dbReference>
<dbReference type="Proteomes" id="UP000050795">
    <property type="component" value="Unassembled WGS sequence"/>
</dbReference>
<reference evidence="1" key="1">
    <citation type="submission" date="2022-06" db="EMBL/GenBank/DDBJ databases">
        <authorList>
            <person name="Berger JAMES D."/>
            <person name="Berger JAMES D."/>
        </authorList>
    </citation>
    <scope>NUCLEOTIDE SEQUENCE [LARGE SCALE GENOMIC DNA]</scope>
</reference>
<organism evidence="1 2">
    <name type="scientific">Trichobilharzia regenti</name>
    <name type="common">Nasal bird schistosome</name>
    <dbReference type="NCBI Taxonomy" id="157069"/>
    <lineage>
        <taxon>Eukaryota</taxon>
        <taxon>Metazoa</taxon>
        <taxon>Spiralia</taxon>
        <taxon>Lophotrochozoa</taxon>
        <taxon>Platyhelminthes</taxon>
        <taxon>Trematoda</taxon>
        <taxon>Digenea</taxon>
        <taxon>Strigeidida</taxon>
        <taxon>Schistosomatoidea</taxon>
        <taxon>Schistosomatidae</taxon>
        <taxon>Trichobilharzia</taxon>
    </lineage>
</organism>
<protein>
    <submittedName>
        <fullName evidence="2">Uncharacterized protein</fullName>
    </submittedName>
</protein>
<accession>A0AA85JLM7</accession>
<keyword evidence="1" id="KW-1185">Reference proteome</keyword>